<dbReference type="WBParaSite" id="TTAC_0000592801-mRNA-1">
    <property type="protein sequence ID" value="TTAC_0000592801-mRNA-1"/>
    <property type="gene ID" value="TTAC_0000592801"/>
</dbReference>
<proteinExistence type="predicted"/>
<evidence type="ECO:0000313" key="3">
    <source>
        <dbReference type="WBParaSite" id="TTAC_0000592801-mRNA-1"/>
    </source>
</evidence>
<sequence>MVWLVDAYNISHSSSSSPFKLLKSYSRDFIPIVGTFTSSSTAKVAAKEKDKVESDRGSCGGLNCLEVNESSRAHWSQPVAAEEKGDPATKHKRTASDLTCEPLMCFFCLYAILVGHLEPMENVFCVLLLNRKLFRCPLSRLLSFYI</sequence>
<dbReference type="AlphaFoldDB" id="A0A0R3WYT8"/>
<organism evidence="3">
    <name type="scientific">Hydatigena taeniaeformis</name>
    <name type="common">Feline tapeworm</name>
    <name type="synonym">Taenia taeniaeformis</name>
    <dbReference type="NCBI Taxonomy" id="6205"/>
    <lineage>
        <taxon>Eukaryota</taxon>
        <taxon>Metazoa</taxon>
        <taxon>Spiralia</taxon>
        <taxon>Lophotrochozoa</taxon>
        <taxon>Platyhelminthes</taxon>
        <taxon>Cestoda</taxon>
        <taxon>Eucestoda</taxon>
        <taxon>Cyclophyllidea</taxon>
        <taxon>Taeniidae</taxon>
        <taxon>Hydatigera</taxon>
    </lineage>
</organism>
<evidence type="ECO:0000313" key="1">
    <source>
        <dbReference type="EMBL" id="VDM27948.1"/>
    </source>
</evidence>
<reference evidence="1 2" key="2">
    <citation type="submission" date="2018-11" db="EMBL/GenBank/DDBJ databases">
        <authorList>
            <consortium name="Pathogen Informatics"/>
        </authorList>
    </citation>
    <scope>NUCLEOTIDE SEQUENCE [LARGE SCALE GENOMIC DNA]</scope>
</reference>
<reference evidence="3" key="1">
    <citation type="submission" date="2017-02" db="UniProtKB">
        <authorList>
            <consortium name="WormBaseParasite"/>
        </authorList>
    </citation>
    <scope>IDENTIFICATION</scope>
</reference>
<evidence type="ECO:0000313" key="2">
    <source>
        <dbReference type="Proteomes" id="UP000274429"/>
    </source>
</evidence>
<keyword evidence="2" id="KW-1185">Reference proteome</keyword>
<dbReference type="Proteomes" id="UP000274429">
    <property type="component" value="Unassembled WGS sequence"/>
</dbReference>
<accession>A0A0R3WYT8</accession>
<gene>
    <name evidence="1" type="ORF">TTAC_LOCUS5913</name>
</gene>
<dbReference type="STRING" id="6205.A0A0R3WYT8"/>
<name>A0A0R3WYT8_HYDTA</name>
<dbReference type="EMBL" id="UYWX01009682">
    <property type="protein sequence ID" value="VDM27948.1"/>
    <property type="molecule type" value="Genomic_DNA"/>
</dbReference>
<protein>
    <submittedName>
        <fullName evidence="3">Ovule protein</fullName>
    </submittedName>
</protein>